<evidence type="ECO:0000259" key="3">
    <source>
        <dbReference type="PROSITE" id="PS51462"/>
    </source>
</evidence>
<evidence type="ECO:0000256" key="2">
    <source>
        <dbReference type="ARBA" id="ARBA00022801"/>
    </source>
</evidence>
<dbReference type="AlphaFoldDB" id="X1LF88"/>
<protein>
    <recommendedName>
        <fullName evidence="3">Nudix hydrolase domain-containing protein</fullName>
    </recommendedName>
</protein>
<keyword evidence="2" id="KW-0378">Hydrolase</keyword>
<feature type="domain" description="Nudix hydrolase" evidence="3">
    <location>
        <begin position="4"/>
        <end position="129"/>
    </location>
</feature>
<evidence type="ECO:0000256" key="1">
    <source>
        <dbReference type="ARBA" id="ARBA00001946"/>
    </source>
</evidence>
<dbReference type="EMBL" id="BARV01005867">
    <property type="protein sequence ID" value="GAI04501.1"/>
    <property type="molecule type" value="Genomic_DNA"/>
</dbReference>
<dbReference type="InterPro" id="IPR000086">
    <property type="entry name" value="NUDIX_hydrolase_dom"/>
</dbReference>
<evidence type="ECO:0000313" key="4">
    <source>
        <dbReference type="EMBL" id="GAI04501.1"/>
    </source>
</evidence>
<dbReference type="Pfam" id="PF00293">
    <property type="entry name" value="NUDIX"/>
    <property type="match status" value="1"/>
</dbReference>
<sequence length="134" mass="15392">MEEMGNHGIAAIIAKEEKFLLLKDSRDPMLGYWGPPHGRCTPEDLSEWNCVTREVLEETSLNVRPTRKLWTTKADTKVESVSFWLVEVISGNIRTDAKESCSHGWFTLDDALKLKLYPGTRKFLTLLKENRIQI</sequence>
<dbReference type="InterPro" id="IPR015797">
    <property type="entry name" value="NUDIX_hydrolase-like_dom_sf"/>
</dbReference>
<proteinExistence type="predicted"/>
<dbReference type="GO" id="GO:0016787">
    <property type="term" value="F:hydrolase activity"/>
    <property type="evidence" value="ECO:0007669"/>
    <property type="project" value="UniProtKB-KW"/>
</dbReference>
<accession>X1LF88</accession>
<dbReference type="PANTHER" id="PTHR43046:SF14">
    <property type="entry name" value="MUTT_NUDIX FAMILY PROTEIN"/>
    <property type="match status" value="1"/>
</dbReference>
<name>X1LF88_9ZZZZ</name>
<dbReference type="Gene3D" id="3.90.79.10">
    <property type="entry name" value="Nucleoside Triphosphate Pyrophosphohydrolase"/>
    <property type="match status" value="1"/>
</dbReference>
<dbReference type="PROSITE" id="PS51462">
    <property type="entry name" value="NUDIX"/>
    <property type="match status" value="1"/>
</dbReference>
<reference evidence="4" key="1">
    <citation type="journal article" date="2014" name="Front. Microbiol.">
        <title>High frequency of phylogenetically diverse reductive dehalogenase-homologous genes in deep subseafloor sedimentary metagenomes.</title>
        <authorList>
            <person name="Kawai M."/>
            <person name="Futagami T."/>
            <person name="Toyoda A."/>
            <person name="Takaki Y."/>
            <person name="Nishi S."/>
            <person name="Hori S."/>
            <person name="Arai W."/>
            <person name="Tsubouchi T."/>
            <person name="Morono Y."/>
            <person name="Uchiyama I."/>
            <person name="Ito T."/>
            <person name="Fujiyama A."/>
            <person name="Inagaki F."/>
            <person name="Takami H."/>
        </authorList>
    </citation>
    <scope>NUCLEOTIDE SEQUENCE</scope>
    <source>
        <strain evidence="4">Expedition CK06-06</strain>
    </source>
</reference>
<dbReference type="PANTHER" id="PTHR43046">
    <property type="entry name" value="GDP-MANNOSE MANNOSYL HYDROLASE"/>
    <property type="match status" value="1"/>
</dbReference>
<organism evidence="4">
    <name type="scientific">marine sediment metagenome</name>
    <dbReference type="NCBI Taxonomy" id="412755"/>
    <lineage>
        <taxon>unclassified sequences</taxon>
        <taxon>metagenomes</taxon>
        <taxon>ecological metagenomes</taxon>
    </lineage>
</organism>
<dbReference type="SUPFAM" id="SSF55811">
    <property type="entry name" value="Nudix"/>
    <property type="match status" value="1"/>
</dbReference>
<comment type="cofactor">
    <cofactor evidence="1">
        <name>Mg(2+)</name>
        <dbReference type="ChEBI" id="CHEBI:18420"/>
    </cofactor>
</comment>
<gene>
    <name evidence="4" type="ORF">S06H3_11933</name>
</gene>
<comment type="caution">
    <text evidence="4">The sequence shown here is derived from an EMBL/GenBank/DDBJ whole genome shotgun (WGS) entry which is preliminary data.</text>
</comment>